<dbReference type="Proteomes" id="UP000637074">
    <property type="component" value="Unassembled WGS sequence"/>
</dbReference>
<name>A0ABQ3MZ62_9BACI</name>
<reference evidence="1 2" key="1">
    <citation type="journal article" date="2022" name="Int. J. Syst. Evol. Microbiol.">
        <title>Neobacillus kokaensis sp. nov., isolated from soil.</title>
        <authorList>
            <person name="Yuki K."/>
            <person name="Matsubara H."/>
            <person name="Yamaguchi S."/>
        </authorList>
    </citation>
    <scope>NUCLEOTIDE SEQUENCE [LARGE SCALE GENOMIC DNA]</scope>
    <source>
        <strain evidence="1 2">LOB 377</strain>
    </source>
</reference>
<keyword evidence="2" id="KW-1185">Reference proteome</keyword>
<proteinExistence type="predicted"/>
<organism evidence="1 2">
    <name type="scientific">Neobacillus kokaensis</name>
    <dbReference type="NCBI Taxonomy" id="2759023"/>
    <lineage>
        <taxon>Bacteria</taxon>
        <taxon>Bacillati</taxon>
        <taxon>Bacillota</taxon>
        <taxon>Bacilli</taxon>
        <taxon>Bacillales</taxon>
        <taxon>Bacillaceae</taxon>
        <taxon>Neobacillus</taxon>
    </lineage>
</organism>
<protein>
    <submittedName>
        <fullName evidence="1">Uncharacterized protein</fullName>
    </submittedName>
</protein>
<accession>A0ABQ3MZ62</accession>
<dbReference type="EMBL" id="BNDS01000001">
    <property type="protein sequence ID" value="GHH96612.1"/>
    <property type="molecule type" value="Genomic_DNA"/>
</dbReference>
<comment type="caution">
    <text evidence="1">The sequence shown here is derived from an EMBL/GenBank/DDBJ whole genome shotgun (WGS) entry which is preliminary data.</text>
</comment>
<sequence>MAYNSGYNFPKTVEDYEKYRQDRVSNEIEVFTVFPSGDYSFAKVPKENISNVFKNLKEKPSMVIEGIPYKVSHYTGLGTNIFTNNDYISVYLEDMEGKSYEFMFFPTEEEE</sequence>
<dbReference type="RefSeq" id="WP_191268734.1">
    <property type="nucleotide sequence ID" value="NZ_BNDS01000001.1"/>
</dbReference>
<gene>
    <name evidence="1" type="ORF">AM1BK_01550</name>
</gene>
<evidence type="ECO:0000313" key="2">
    <source>
        <dbReference type="Proteomes" id="UP000637074"/>
    </source>
</evidence>
<evidence type="ECO:0000313" key="1">
    <source>
        <dbReference type="EMBL" id="GHH96612.1"/>
    </source>
</evidence>